<comment type="caution">
    <text evidence="4">The sequence shown here is derived from an EMBL/GenBank/DDBJ whole genome shotgun (WGS) entry which is preliminary data.</text>
</comment>
<evidence type="ECO:0000259" key="3">
    <source>
        <dbReference type="PROSITE" id="PS50097"/>
    </source>
</evidence>
<dbReference type="SUPFAM" id="SSF54695">
    <property type="entry name" value="POZ domain"/>
    <property type="match status" value="1"/>
</dbReference>
<keyword evidence="5" id="KW-1185">Reference proteome</keyword>
<keyword evidence="1" id="KW-0539">Nucleus</keyword>
<dbReference type="InterPro" id="IPR011333">
    <property type="entry name" value="SKP1/BTB/POZ_sf"/>
</dbReference>
<dbReference type="PROSITE" id="PS50097">
    <property type="entry name" value="BTB"/>
    <property type="match status" value="1"/>
</dbReference>
<dbReference type="GO" id="GO:0006357">
    <property type="term" value="P:regulation of transcription by RNA polymerase II"/>
    <property type="evidence" value="ECO:0007669"/>
    <property type="project" value="TreeGrafter"/>
</dbReference>
<feature type="compositionally biased region" description="Basic and acidic residues" evidence="2">
    <location>
        <begin position="106"/>
        <end position="116"/>
    </location>
</feature>
<dbReference type="OrthoDB" id="6342549at2759"/>
<evidence type="ECO:0000256" key="1">
    <source>
        <dbReference type="ARBA" id="ARBA00023242"/>
    </source>
</evidence>
<dbReference type="PANTHER" id="PTHR23110:SF98">
    <property type="entry name" value="PRE-LOLA-G, ISOFORM C-RELATED"/>
    <property type="match status" value="1"/>
</dbReference>
<organism evidence="4 5">
    <name type="scientific">Penaeus vannamei</name>
    <name type="common">Whiteleg shrimp</name>
    <name type="synonym">Litopenaeus vannamei</name>
    <dbReference type="NCBI Taxonomy" id="6689"/>
    <lineage>
        <taxon>Eukaryota</taxon>
        <taxon>Metazoa</taxon>
        <taxon>Ecdysozoa</taxon>
        <taxon>Arthropoda</taxon>
        <taxon>Crustacea</taxon>
        <taxon>Multicrustacea</taxon>
        <taxon>Malacostraca</taxon>
        <taxon>Eumalacostraca</taxon>
        <taxon>Eucarida</taxon>
        <taxon>Decapoda</taxon>
        <taxon>Dendrobranchiata</taxon>
        <taxon>Penaeoidea</taxon>
        <taxon>Penaeidae</taxon>
        <taxon>Penaeus</taxon>
    </lineage>
</organism>
<evidence type="ECO:0000313" key="4">
    <source>
        <dbReference type="EMBL" id="ROT73531.1"/>
    </source>
</evidence>
<evidence type="ECO:0000256" key="2">
    <source>
        <dbReference type="SAM" id="MobiDB-lite"/>
    </source>
</evidence>
<gene>
    <name evidence="4" type="ORF">C7M84_008038</name>
</gene>
<dbReference type="EMBL" id="QCYY01002021">
    <property type="protein sequence ID" value="ROT73531.1"/>
    <property type="molecule type" value="Genomic_DNA"/>
</dbReference>
<dbReference type="AlphaFoldDB" id="A0A423TAU4"/>
<protein>
    <recommendedName>
        <fullName evidence="3">BTB domain-containing protein</fullName>
    </recommendedName>
</protein>
<feature type="domain" description="BTB" evidence="3">
    <location>
        <begin position="15"/>
        <end position="80"/>
    </location>
</feature>
<feature type="region of interest" description="Disordered" evidence="2">
    <location>
        <begin position="101"/>
        <end position="130"/>
    </location>
</feature>
<name>A0A423TAU4_PENVA</name>
<dbReference type="Proteomes" id="UP000283509">
    <property type="component" value="Unassembled WGS sequence"/>
</dbReference>
<reference evidence="4 5" key="2">
    <citation type="submission" date="2019-01" db="EMBL/GenBank/DDBJ databases">
        <title>The decoding of complex shrimp genome reveals the adaptation for benthos swimmer, frequently molting mechanism and breeding impact on genome.</title>
        <authorList>
            <person name="Sun Y."/>
            <person name="Gao Y."/>
            <person name="Yu Y."/>
        </authorList>
    </citation>
    <scope>NUCLEOTIDE SEQUENCE [LARGE SCALE GENOMIC DNA]</scope>
    <source>
        <tissue evidence="4">Muscle</tissue>
    </source>
</reference>
<evidence type="ECO:0000313" key="5">
    <source>
        <dbReference type="Proteomes" id="UP000283509"/>
    </source>
</evidence>
<dbReference type="CDD" id="cd18315">
    <property type="entry name" value="BTB_POZ_BAB-like"/>
    <property type="match status" value="1"/>
</dbReference>
<proteinExistence type="predicted"/>
<dbReference type="Gene3D" id="3.30.710.10">
    <property type="entry name" value="Potassium Channel Kv1.1, Chain A"/>
    <property type="match status" value="1"/>
</dbReference>
<dbReference type="InterPro" id="IPR000210">
    <property type="entry name" value="BTB/POZ_dom"/>
</dbReference>
<dbReference type="GO" id="GO:0005634">
    <property type="term" value="C:nucleus"/>
    <property type="evidence" value="ECO:0007669"/>
    <property type="project" value="TreeGrafter"/>
</dbReference>
<dbReference type="PANTHER" id="PTHR23110">
    <property type="entry name" value="BTB DOMAIN TRANSCRIPTION FACTOR"/>
    <property type="match status" value="1"/>
</dbReference>
<dbReference type="Pfam" id="PF00651">
    <property type="entry name" value="BTB"/>
    <property type="match status" value="1"/>
</dbReference>
<sequence>MTFSARELREQEEFVDVTLACEGQQVAAHKVVLSACSPYFRSLLKNNPCDHPIIILNEVRYTELVTLLQYMYHGEVQIAHDQIKDFLRTAKLLQIRGLAEAAAAESKTRTPPETSRENGPPARRPRPRQG</sequence>
<dbReference type="InterPro" id="IPR051095">
    <property type="entry name" value="Dros_DevTransReg"/>
</dbReference>
<dbReference type="SMART" id="SM00225">
    <property type="entry name" value="BTB"/>
    <property type="match status" value="1"/>
</dbReference>
<reference evidence="4 5" key="1">
    <citation type="submission" date="2018-04" db="EMBL/GenBank/DDBJ databases">
        <authorList>
            <person name="Zhang X."/>
            <person name="Yuan J."/>
            <person name="Li F."/>
            <person name="Xiang J."/>
        </authorList>
    </citation>
    <scope>NUCLEOTIDE SEQUENCE [LARGE SCALE GENOMIC DNA]</scope>
    <source>
        <tissue evidence="4">Muscle</tissue>
    </source>
</reference>
<accession>A0A423TAU4</accession>